<keyword evidence="3" id="KW-0645">Protease</keyword>
<proteinExistence type="inferred from homology"/>
<keyword evidence="7" id="KW-0482">Metalloprotease</keyword>
<reference evidence="12" key="1">
    <citation type="submission" date="2020-12" db="UniProtKB">
        <authorList>
            <consortium name="WormBaseParasite"/>
        </authorList>
    </citation>
    <scope>IDENTIFICATION</scope>
    <source>
        <strain evidence="12">MHco3</strain>
    </source>
</reference>
<evidence type="ECO:0000256" key="5">
    <source>
        <dbReference type="ARBA" id="ARBA00022801"/>
    </source>
</evidence>
<dbReference type="Gene3D" id="3.40.390.10">
    <property type="entry name" value="Collagenase (Catalytic Domain)"/>
    <property type="match status" value="1"/>
</dbReference>
<dbReference type="Pfam" id="PF05649">
    <property type="entry name" value="Peptidase_M13_N"/>
    <property type="match status" value="1"/>
</dbReference>
<keyword evidence="11" id="KW-1185">Reference proteome</keyword>
<evidence type="ECO:0000313" key="11">
    <source>
        <dbReference type="Proteomes" id="UP000025227"/>
    </source>
</evidence>
<feature type="chain" id="PRO_5029645818" evidence="8">
    <location>
        <begin position="19"/>
        <end position="722"/>
    </location>
</feature>
<evidence type="ECO:0000259" key="10">
    <source>
        <dbReference type="Pfam" id="PF05649"/>
    </source>
</evidence>
<dbReference type="Pfam" id="PF01431">
    <property type="entry name" value="Peptidase_M13"/>
    <property type="match status" value="1"/>
</dbReference>
<evidence type="ECO:0000256" key="2">
    <source>
        <dbReference type="ARBA" id="ARBA00007357"/>
    </source>
</evidence>
<sequence>MWSWLAVLSLLCFGALRGCKPGGKDAMAKIASNTTGYKVASEMLLNSMNFSVDPCVDFFEFTCGNWIEAHPIPEYLTFSSRFTEVRESVLQQMKDEFESPEIFSSKSMNAVKFMYQKCVNKEELTKNGSKRLLQTIRSYGVWPMIEGDDKFRVEDFNLTSLMIHITKARGFLVFVANGVTRDSKNASRRLIEFSQADLGLGKSTRDFYLDRAKHGNKIEAYKKLLISEVVLINEYDNRSYNYEKIAQDVDEIIDFETKVAKIMVAEQDRRNFFKMYNIRRLSELQKLMPMIDWTRYFYSIAPYSVHKYFANDPNVLIKEIDYLRRITELLQSTDPRIITNYIFIRFTSSWSEELGERFHDVLQEFHRSMYGRKQKVPSWKECAFLTINRMPYSAGAIFVSEVYDKASKNVTLDMVNDLIEAFNEMLAENDWMDKSTKKTAYEKAKELLKQIAYPDFILDSKKLDIYYKGLSVDETDSYSQIIEKLSQWKIEFEFKRLIKLVDRNEYDFLNPSDVNAYYWHEANAILLPAAILQVPFFHHTFPRAISYGGLGSVVGHEITHGFDDKGQQFDAAGNLRDWWDAEVKKKFVERAQCMIDQYGKIEVPGTGLNINGKLTLGENIADNGGIKQALKAYRKYLRKHGEEKRIEGLEQYNNEQMFFIGYASIWCGHYTKDALVSSILTDTHPPSKYRVNQVLANQPEFAEAFKCAVGTPMNPRERCTVW</sequence>
<comment type="cofactor">
    <cofactor evidence="1">
        <name>Zn(2+)</name>
        <dbReference type="ChEBI" id="CHEBI:29105"/>
    </cofactor>
</comment>
<keyword evidence="8" id="KW-0732">Signal</keyword>
<evidence type="ECO:0000256" key="6">
    <source>
        <dbReference type="ARBA" id="ARBA00022833"/>
    </source>
</evidence>
<dbReference type="InterPro" id="IPR042089">
    <property type="entry name" value="Peptidase_M13_dom_2"/>
</dbReference>
<evidence type="ECO:0000256" key="4">
    <source>
        <dbReference type="ARBA" id="ARBA00022723"/>
    </source>
</evidence>
<dbReference type="PANTHER" id="PTHR11733">
    <property type="entry name" value="ZINC METALLOPROTEASE FAMILY M13 NEPRILYSIN-RELATED"/>
    <property type="match status" value="1"/>
</dbReference>
<dbReference type="InterPro" id="IPR000718">
    <property type="entry name" value="Peptidase_M13"/>
</dbReference>
<dbReference type="PANTHER" id="PTHR11733:SF237">
    <property type="entry name" value="NEPRILYSIN-LIKE 4"/>
    <property type="match status" value="1"/>
</dbReference>
<dbReference type="GO" id="GO:0005886">
    <property type="term" value="C:plasma membrane"/>
    <property type="evidence" value="ECO:0007669"/>
    <property type="project" value="TreeGrafter"/>
</dbReference>
<dbReference type="Proteomes" id="UP000025227">
    <property type="component" value="Unplaced"/>
</dbReference>
<comment type="similarity">
    <text evidence="2">Belongs to the peptidase M13 family.</text>
</comment>
<evidence type="ECO:0000256" key="7">
    <source>
        <dbReference type="ARBA" id="ARBA00023049"/>
    </source>
</evidence>
<dbReference type="CDD" id="cd08662">
    <property type="entry name" value="M13"/>
    <property type="match status" value="1"/>
</dbReference>
<keyword evidence="6" id="KW-0862">Zinc</keyword>
<name>A0A7I4Y2R3_HAECO</name>
<feature type="domain" description="Peptidase M13 N-terminal" evidence="10">
    <location>
        <begin position="54"/>
        <end position="454"/>
    </location>
</feature>
<protein>
    <submittedName>
        <fullName evidence="12">Neprilysin</fullName>
    </submittedName>
</protein>
<dbReference type="SUPFAM" id="SSF55486">
    <property type="entry name" value="Metalloproteases ('zincins'), catalytic domain"/>
    <property type="match status" value="1"/>
</dbReference>
<dbReference type="WBParaSite" id="HCON_00044930-00001">
    <property type="protein sequence ID" value="HCON_00044930-00001"/>
    <property type="gene ID" value="HCON_00044930"/>
</dbReference>
<feature type="domain" description="Peptidase M13 C-terminal" evidence="9">
    <location>
        <begin position="515"/>
        <end position="721"/>
    </location>
</feature>
<dbReference type="PROSITE" id="PS51885">
    <property type="entry name" value="NEPRILYSIN"/>
    <property type="match status" value="1"/>
</dbReference>
<evidence type="ECO:0000313" key="12">
    <source>
        <dbReference type="WBParaSite" id="HCON_00044930-00001"/>
    </source>
</evidence>
<dbReference type="PRINTS" id="PR00786">
    <property type="entry name" value="NEPRILYSIN"/>
</dbReference>
<dbReference type="GO" id="GO:0004222">
    <property type="term" value="F:metalloendopeptidase activity"/>
    <property type="evidence" value="ECO:0007669"/>
    <property type="project" value="InterPro"/>
</dbReference>
<dbReference type="InterPro" id="IPR018497">
    <property type="entry name" value="Peptidase_M13_C"/>
</dbReference>
<keyword evidence="5" id="KW-0378">Hydrolase</keyword>
<dbReference type="OMA" id="CAFLTIN"/>
<dbReference type="OrthoDB" id="6475849at2759"/>
<dbReference type="AlphaFoldDB" id="A0A7I4Y2R3"/>
<dbReference type="InterPro" id="IPR024079">
    <property type="entry name" value="MetalloPept_cat_dom_sf"/>
</dbReference>
<evidence type="ECO:0000256" key="8">
    <source>
        <dbReference type="SAM" id="SignalP"/>
    </source>
</evidence>
<dbReference type="GO" id="GO:0016485">
    <property type="term" value="P:protein processing"/>
    <property type="evidence" value="ECO:0007669"/>
    <property type="project" value="TreeGrafter"/>
</dbReference>
<feature type="signal peptide" evidence="8">
    <location>
        <begin position="1"/>
        <end position="18"/>
    </location>
</feature>
<dbReference type="GO" id="GO:0046872">
    <property type="term" value="F:metal ion binding"/>
    <property type="evidence" value="ECO:0007669"/>
    <property type="project" value="UniProtKB-KW"/>
</dbReference>
<evidence type="ECO:0000256" key="1">
    <source>
        <dbReference type="ARBA" id="ARBA00001947"/>
    </source>
</evidence>
<accession>A0A7I4Y2R3</accession>
<dbReference type="Gene3D" id="1.10.1380.10">
    <property type="entry name" value="Neutral endopeptidase , domain2"/>
    <property type="match status" value="1"/>
</dbReference>
<keyword evidence="4" id="KW-0479">Metal-binding</keyword>
<dbReference type="InterPro" id="IPR008753">
    <property type="entry name" value="Peptidase_M13_N"/>
</dbReference>
<evidence type="ECO:0000259" key="9">
    <source>
        <dbReference type="Pfam" id="PF01431"/>
    </source>
</evidence>
<organism evidence="11 12">
    <name type="scientific">Haemonchus contortus</name>
    <name type="common">Barber pole worm</name>
    <dbReference type="NCBI Taxonomy" id="6289"/>
    <lineage>
        <taxon>Eukaryota</taxon>
        <taxon>Metazoa</taxon>
        <taxon>Ecdysozoa</taxon>
        <taxon>Nematoda</taxon>
        <taxon>Chromadorea</taxon>
        <taxon>Rhabditida</taxon>
        <taxon>Rhabditina</taxon>
        <taxon>Rhabditomorpha</taxon>
        <taxon>Strongyloidea</taxon>
        <taxon>Trichostrongylidae</taxon>
        <taxon>Haemonchus</taxon>
    </lineage>
</organism>
<evidence type="ECO:0000256" key="3">
    <source>
        <dbReference type="ARBA" id="ARBA00022670"/>
    </source>
</evidence>